<dbReference type="Pfam" id="PF12833">
    <property type="entry name" value="HTH_18"/>
    <property type="match status" value="1"/>
</dbReference>
<protein>
    <recommendedName>
        <fullName evidence="5">HTH araC/xylS-type domain-containing protein</fullName>
    </recommendedName>
</protein>
<dbReference type="AlphaFoldDB" id="A0A317FE59"/>
<dbReference type="GO" id="GO:0043565">
    <property type="term" value="F:sequence-specific DNA binding"/>
    <property type="evidence" value="ECO:0007669"/>
    <property type="project" value="InterPro"/>
</dbReference>
<dbReference type="InterPro" id="IPR018060">
    <property type="entry name" value="HTH_AraC"/>
</dbReference>
<evidence type="ECO:0000256" key="1">
    <source>
        <dbReference type="ARBA" id="ARBA00023015"/>
    </source>
</evidence>
<keyword evidence="2" id="KW-0238">DNA-binding</keyword>
<dbReference type="InterPro" id="IPR009057">
    <property type="entry name" value="Homeodomain-like_sf"/>
</dbReference>
<comment type="caution">
    <text evidence="6">The sequence shown here is derived from an EMBL/GenBank/DDBJ whole genome shotgun (WGS) entry which is preliminary data.</text>
</comment>
<evidence type="ECO:0000256" key="2">
    <source>
        <dbReference type="ARBA" id="ARBA00023125"/>
    </source>
</evidence>
<organism evidence="6 7">
    <name type="scientific">Falsiroseomonas bella</name>
    <dbReference type="NCBI Taxonomy" id="2184016"/>
    <lineage>
        <taxon>Bacteria</taxon>
        <taxon>Pseudomonadati</taxon>
        <taxon>Pseudomonadota</taxon>
        <taxon>Alphaproteobacteria</taxon>
        <taxon>Acetobacterales</taxon>
        <taxon>Roseomonadaceae</taxon>
        <taxon>Falsiroseomonas</taxon>
    </lineage>
</organism>
<dbReference type="PANTHER" id="PTHR46796:SF12">
    <property type="entry name" value="HTH-TYPE DNA-BINDING TRANSCRIPTIONAL ACTIVATOR EUTR"/>
    <property type="match status" value="1"/>
</dbReference>
<dbReference type="PANTHER" id="PTHR46796">
    <property type="entry name" value="HTH-TYPE TRANSCRIPTIONAL ACTIVATOR RHAS-RELATED"/>
    <property type="match status" value="1"/>
</dbReference>
<keyword evidence="3" id="KW-0804">Transcription</keyword>
<proteinExistence type="predicted"/>
<keyword evidence="7" id="KW-1185">Reference proteome</keyword>
<name>A0A317FE59_9PROT</name>
<dbReference type="PROSITE" id="PS01124">
    <property type="entry name" value="HTH_ARAC_FAMILY_2"/>
    <property type="match status" value="1"/>
</dbReference>
<keyword evidence="1" id="KW-0805">Transcription regulation</keyword>
<dbReference type="EMBL" id="QGNA01000002">
    <property type="protein sequence ID" value="PWS37350.1"/>
    <property type="molecule type" value="Genomic_DNA"/>
</dbReference>
<dbReference type="InterPro" id="IPR050204">
    <property type="entry name" value="AraC_XylS_family_regulators"/>
</dbReference>
<accession>A0A317FE59</accession>
<evidence type="ECO:0000256" key="3">
    <source>
        <dbReference type="ARBA" id="ARBA00023163"/>
    </source>
</evidence>
<feature type="domain" description="HTH araC/xylS-type" evidence="5">
    <location>
        <begin position="456"/>
        <end position="556"/>
    </location>
</feature>
<feature type="region of interest" description="Disordered" evidence="4">
    <location>
        <begin position="90"/>
        <end position="134"/>
    </location>
</feature>
<dbReference type="Proteomes" id="UP000245765">
    <property type="component" value="Unassembled WGS sequence"/>
</dbReference>
<dbReference type="InterPro" id="IPR035418">
    <property type="entry name" value="AraC-bd_2"/>
</dbReference>
<dbReference type="SUPFAM" id="SSF46689">
    <property type="entry name" value="Homeodomain-like"/>
    <property type="match status" value="2"/>
</dbReference>
<feature type="region of interest" description="Disordered" evidence="4">
    <location>
        <begin position="1"/>
        <end position="34"/>
    </location>
</feature>
<dbReference type="GO" id="GO:0003700">
    <property type="term" value="F:DNA-binding transcription factor activity"/>
    <property type="evidence" value="ECO:0007669"/>
    <property type="project" value="InterPro"/>
</dbReference>
<gene>
    <name evidence="6" type="ORF">DFH01_10940</name>
</gene>
<dbReference type="SMART" id="SM00342">
    <property type="entry name" value="HTH_ARAC"/>
    <property type="match status" value="1"/>
</dbReference>
<reference evidence="7" key="1">
    <citation type="submission" date="2018-05" db="EMBL/GenBank/DDBJ databases">
        <authorList>
            <person name="Du Z."/>
            <person name="Wang X."/>
        </authorList>
    </citation>
    <scope>NUCLEOTIDE SEQUENCE [LARGE SCALE GENOMIC DNA]</scope>
    <source>
        <strain evidence="7">CQN31</strain>
    </source>
</reference>
<evidence type="ECO:0000256" key="4">
    <source>
        <dbReference type="SAM" id="MobiDB-lite"/>
    </source>
</evidence>
<sequence>MEQRRDQGVADGIAGRLPARRLHAQQHDGAVAGPPAFRQCQQHAVAAGPHRFSGGIEQLVSRVFLGEGRRRGQASRKQRRAEAGWRHRCPPVMRWAGPGRRVRGSSPGDRQAADPGRRARSGRTGPGSPRRHRRAWAAAARLSRIRRAPLCRSVSRMAGCSDGQTLARPGRGRTWEAAPSRIRLPDPSGPCRICPPAPSRFPLAPGGGMRKNTIMCSDRIGSAAAGLETFTVVRANDTAELDARSRVSDRLPGRGRDYRYRLRDRALWHRRFEAPIFTLATRSAGSILVSHGESRFATEVAIEGESDLLCLTTMLRGDVTVIQQGEPASGTLSCGLVFRPGHGTGVVTSDDSLRTNVFIKAVEVENALEHMLDARLRKPLEFSPHLDWTRGLAASLRFQLDFVMHEFGRPDGVADNPVALASTTDLLAALILRATHHNHSGMLEAGRGVAVPAYVQRAEEFMRTHCDTPIRMTDIAAAAGCSLRTLSAVFRHFRDRTPLAVLHGIRLQQVHAELSRGESGTTPGAVARRYGFSNASRFAAAFRRRFGEAPAEVLRRASRP</sequence>
<evidence type="ECO:0000313" key="6">
    <source>
        <dbReference type="EMBL" id="PWS37350.1"/>
    </source>
</evidence>
<evidence type="ECO:0000313" key="7">
    <source>
        <dbReference type="Proteomes" id="UP000245765"/>
    </source>
</evidence>
<dbReference type="Gene3D" id="1.10.10.60">
    <property type="entry name" value="Homeodomain-like"/>
    <property type="match status" value="1"/>
</dbReference>
<evidence type="ECO:0000259" key="5">
    <source>
        <dbReference type="PROSITE" id="PS01124"/>
    </source>
</evidence>
<dbReference type="Pfam" id="PF14525">
    <property type="entry name" value="AraC_binding_2"/>
    <property type="match status" value="1"/>
</dbReference>